<gene>
    <name evidence="2" type="ORF">IAD42_02500</name>
</gene>
<feature type="transmembrane region" description="Helical" evidence="1">
    <location>
        <begin position="241"/>
        <end position="261"/>
    </location>
</feature>
<evidence type="ECO:0000256" key="1">
    <source>
        <dbReference type="SAM" id="Phobius"/>
    </source>
</evidence>
<evidence type="ECO:0000313" key="2">
    <source>
        <dbReference type="EMBL" id="HIS96825.1"/>
    </source>
</evidence>
<name>A0A9D1G3V1_9FIRM</name>
<keyword evidence="1" id="KW-1133">Transmembrane helix</keyword>
<protein>
    <submittedName>
        <fullName evidence="2">DUF1385 domain-containing protein</fullName>
    </submittedName>
</protein>
<evidence type="ECO:0000313" key="3">
    <source>
        <dbReference type="Proteomes" id="UP000886876"/>
    </source>
</evidence>
<keyword evidence="1" id="KW-0472">Membrane</keyword>
<feature type="transmembrane region" description="Helical" evidence="1">
    <location>
        <begin position="115"/>
        <end position="143"/>
    </location>
</feature>
<sequence length="317" mass="35866">MSEKNNDKVCFRTMIGGQALIEGIMMRGPEKQAIVCRTKEGMTEKVEPLRLIKDRHPALGWPFIRGLVTFADSMLKGMKALSYSASLLPEDEQEEPTKFDLWLEKKLGSEKAEKAIIGFAAFLGVCLAVALFLFLPTFIAGFIPGVEGHYTLRSLLEGAIKIVIFLVYLWLCSRMKDMKRLFAYHGAEHKTIFCYEKGLPLTVENVRPQSRFHPRCGTSFLLVVIVLGIFVGLLIQVDNTLLRFALRLLLLPVIVCVAYELNRWAGRHDTNIVSRIFTWPGRQLQHLTTNEPDDGMIECAIRALELVIPEEKGKDAW</sequence>
<organism evidence="2 3">
    <name type="scientific">Candidatus Scatomorpha pullistercoris</name>
    <dbReference type="NCBI Taxonomy" id="2840929"/>
    <lineage>
        <taxon>Bacteria</taxon>
        <taxon>Bacillati</taxon>
        <taxon>Bacillota</taxon>
        <taxon>Clostridia</taxon>
        <taxon>Eubacteriales</taxon>
        <taxon>Candidatus Scatomorpha</taxon>
    </lineage>
</organism>
<dbReference type="Proteomes" id="UP000886876">
    <property type="component" value="Unassembled WGS sequence"/>
</dbReference>
<proteinExistence type="predicted"/>
<reference evidence="2" key="2">
    <citation type="journal article" date="2021" name="PeerJ">
        <title>Extensive microbial diversity within the chicken gut microbiome revealed by metagenomics and culture.</title>
        <authorList>
            <person name="Gilroy R."/>
            <person name="Ravi A."/>
            <person name="Getino M."/>
            <person name="Pursley I."/>
            <person name="Horton D.L."/>
            <person name="Alikhan N.F."/>
            <person name="Baker D."/>
            <person name="Gharbi K."/>
            <person name="Hall N."/>
            <person name="Watson M."/>
            <person name="Adriaenssens E.M."/>
            <person name="Foster-Nyarko E."/>
            <person name="Jarju S."/>
            <person name="Secka A."/>
            <person name="Antonio M."/>
            <person name="Oren A."/>
            <person name="Chaudhuri R.R."/>
            <person name="La Ragione R."/>
            <person name="Hildebrand F."/>
            <person name="Pallen M.J."/>
        </authorList>
    </citation>
    <scope>NUCLEOTIDE SEQUENCE</scope>
    <source>
        <strain evidence="2">ChiHecec3B27-6122</strain>
    </source>
</reference>
<comment type="caution">
    <text evidence="2">The sequence shown here is derived from an EMBL/GenBank/DDBJ whole genome shotgun (WGS) entry which is preliminary data.</text>
</comment>
<dbReference type="PANTHER" id="PTHR42867">
    <property type="entry name" value="MEMBRANE PROTEIN-RELATED"/>
    <property type="match status" value="1"/>
</dbReference>
<reference evidence="2" key="1">
    <citation type="submission" date="2020-10" db="EMBL/GenBank/DDBJ databases">
        <authorList>
            <person name="Gilroy R."/>
        </authorList>
    </citation>
    <scope>NUCLEOTIDE SEQUENCE</scope>
    <source>
        <strain evidence="2">ChiHecec3B27-6122</strain>
    </source>
</reference>
<dbReference type="Pfam" id="PF07136">
    <property type="entry name" value="DUF1385"/>
    <property type="match status" value="1"/>
</dbReference>
<feature type="transmembrane region" description="Helical" evidence="1">
    <location>
        <begin position="155"/>
        <end position="172"/>
    </location>
</feature>
<dbReference type="EMBL" id="DVJS01000057">
    <property type="protein sequence ID" value="HIS96825.1"/>
    <property type="molecule type" value="Genomic_DNA"/>
</dbReference>
<dbReference type="InterPro" id="IPR010787">
    <property type="entry name" value="DUF1385"/>
</dbReference>
<accession>A0A9D1G3V1</accession>
<keyword evidence="1" id="KW-0812">Transmembrane</keyword>
<feature type="transmembrane region" description="Helical" evidence="1">
    <location>
        <begin position="216"/>
        <end position="235"/>
    </location>
</feature>
<dbReference type="PANTHER" id="PTHR42867:SF1">
    <property type="entry name" value="MEMBRANE PROTEIN-RELATED"/>
    <property type="match status" value="1"/>
</dbReference>
<dbReference type="AlphaFoldDB" id="A0A9D1G3V1"/>